<gene>
    <name evidence="1" type="ORF">GCM10014715_70830</name>
</gene>
<reference evidence="1" key="2">
    <citation type="submission" date="2020-09" db="EMBL/GenBank/DDBJ databases">
        <authorList>
            <person name="Sun Q."/>
            <person name="Ohkuma M."/>
        </authorList>
    </citation>
    <scope>NUCLEOTIDE SEQUENCE</scope>
    <source>
        <strain evidence="1">JCM 3302</strain>
    </source>
</reference>
<evidence type="ECO:0000313" key="1">
    <source>
        <dbReference type="EMBL" id="GHF04384.1"/>
    </source>
</evidence>
<sequence>MPVIPGVSLGFARQTRQEVGRDADGRPRHVTSVLVGGEDYDNYR</sequence>
<dbReference type="Proteomes" id="UP000641386">
    <property type="component" value="Unassembled WGS sequence"/>
</dbReference>
<reference evidence="1" key="1">
    <citation type="journal article" date="2014" name="Int. J. Syst. Evol. Microbiol.">
        <title>Complete genome sequence of Corynebacterium casei LMG S-19264T (=DSM 44701T), isolated from a smear-ripened cheese.</title>
        <authorList>
            <consortium name="US DOE Joint Genome Institute (JGI-PGF)"/>
            <person name="Walter F."/>
            <person name="Albersmeier A."/>
            <person name="Kalinowski J."/>
            <person name="Ruckert C."/>
        </authorList>
    </citation>
    <scope>NUCLEOTIDE SEQUENCE</scope>
    <source>
        <strain evidence="1">JCM 3302</strain>
    </source>
</reference>
<dbReference type="AlphaFoldDB" id="A0A919E062"/>
<proteinExistence type="predicted"/>
<keyword evidence="2" id="KW-1185">Reference proteome</keyword>
<protein>
    <submittedName>
        <fullName evidence="1">Uncharacterized protein</fullName>
    </submittedName>
</protein>
<name>A0A919E062_9ACTN</name>
<organism evidence="1 2">
    <name type="scientific">Streptomyces spiralis</name>
    <dbReference type="NCBI Taxonomy" id="66376"/>
    <lineage>
        <taxon>Bacteria</taxon>
        <taxon>Bacillati</taxon>
        <taxon>Actinomycetota</taxon>
        <taxon>Actinomycetes</taxon>
        <taxon>Kitasatosporales</taxon>
        <taxon>Streptomycetaceae</taxon>
        <taxon>Streptomyces</taxon>
    </lineage>
</organism>
<evidence type="ECO:0000313" key="2">
    <source>
        <dbReference type="Proteomes" id="UP000641386"/>
    </source>
</evidence>
<accession>A0A919E062</accession>
<dbReference type="EMBL" id="BNBC01000046">
    <property type="protein sequence ID" value="GHF04384.1"/>
    <property type="molecule type" value="Genomic_DNA"/>
</dbReference>
<comment type="caution">
    <text evidence="1">The sequence shown here is derived from an EMBL/GenBank/DDBJ whole genome shotgun (WGS) entry which is preliminary data.</text>
</comment>